<keyword evidence="5 6" id="KW-0472">Membrane</keyword>
<evidence type="ECO:0000313" key="9">
    <source>
        <dbReference type="Proteomes" id="UP001606301"/>
    </source>
</evidence>
<evidence type="ECO:0000256" key="2">
    <source>
        <dbReference type="ARBA" id="ARBA00022475"/>
    </source>
</evidence>
<evidence type="ECO:0000256" key="3">
    <source>
        <dbReference type="ARBA" id="ARBA00022692"/>
    </source>
</evidence>
<sequence length="358" mass="39161">MSEQSKGAQAPGFDPHAAWRAIRSDWKFILSTGLATGLVGYGLSHLIPPTYTARTTFISPQQQQNTAAAALASLGALSGLTGAATGIKSPADQYVALMKSVTLSDRIIEQFALSKVYDSKYMMDARKELGDNVRITAGRKDNLISIDVDDHDPERAAAMANAYVTELRKLTNGLAVTEAQQRRMFFQQQMEGTRDQMVTAQVRLQETGFTAGALKNEPKAAAEIYARTKAEVSATEIRLAALRQRLANSAPEVQQALSALSALRGQLTQMELPGTSSGNQDYVSAYRDYKYREALFEIFSRQFELAKTDEAREGTLIQVLDVATPPEKRSKPKRSSLAMLAMMVGIVGAVTRAVFRLR</sequence>
<dbReference type="InterPro" id="IPR050445">
    <property type="entry name" value="Bact_polysacc_biosynth/exp"/>
</dbReference>
<feature type="transmembrane region" description="Helical" evidence="6">
    <location>
        <begin position="337"/>
        <end position="355"/>
    </location>
</feature>
<dbReference type="RefSeq" id="WP_394398195.1">
    <property type="nucleotide sequence ID" value="NZ_JBIGHW010000006.1"/>
</dbReference>
<dbReference type="EMBL" id="JBIGHW010000006">
    <property type="protein sequence ID" value="MFG6441701.1"/>
    <property type="molecule type" value="Genomic_DNA"/>
</dbReference>
<comment type="subcellular location">
    <subcellularLocation>
        <location evidence="1">Cell membrane</location>
        <topology evidence="1">Multi-pass membrane protein</topology>
    </subcellularLocation>
</comment>
<keyword evidence="9" id="KW-1185">Reference proteome</keyword>
<accession>A0ABW7FK32</accession>
<evidence type="ECO:0000259" key="7">
    <source>
        <dbReference type="Pfam" id="PF02706"/>
    </source>
</evidence>
<evidence type="ECO:0000256" key="6">
    <source>
        <dbReference type="SAM" id="Phobius"/>
    </source>
</evidence>
<keyword evidence="4 6" id="KW-1133">Transmembrane helix</keyword>
<feature type="domain" description="Polysaccharide chain length determinant N-terminal" evidence="7">
    <location>
        <begin position="19"/>
        <end position="110"/>
    </location>
</feature>
<protein>
    <submittedName>
        <fullName evidence="8">Wzz/FepE/Etk N-terminal domain-containing protein</fullName>
    </submittedName>
</protein>
<proteinExistence type="predicted"/>
<reference evidence="8 9" key="1">
    <citation type="submission" date="2024-08" db="EMBL/GenBank/DDBJ databases">
        <authorList>
            <person name="Lu H."/>
        </authorList>
    </citation>
    <scope>NUCLEOTIDE SEQUENCE [LARGE SCALE GENOMIC DNA]</scope>
    <source>
        <strain evidence="8 9">LKC17W</strain>
    </source>
</reference>
<dbReference type="PANTHER" id="PTHR32309">
    <property type="entry name" value="TYROSINE-PROTEIN KINASE"/>
    <property type="match status" value="1"/>
</dbReference>
<comment type="caution">
    <text evidence="8">The sequence shown here is derived from an EMBL/GenBank/DDBJ whole genome shotgun (WGS) entry which is preliminary data.</text>
</comment>
<evidence type="ECO:0000256" key="5">
    <source>
        <dbReference type="ARBA" id="ARBA00023136"/>
    </source>
</evidence>
<keyword evidence="3 6" id="KW-0812">Transmembrane</keyword>
<dbReference type="Proteomes" id="UP001606301">
    <property type="component" value="Unassembled WGS sequence"/>
</dbReference>
<gene>
    <name evidence="8" type="ORF">ACG0Z3_13520</name>
</gene>
<dbReference type="PANTHER" id="PTHR32309:SF13">
    <property type="entry name" value="FERRIC ENTEROBACTIN TRANSPORT PROTEIN FEPE"/>
    <property type="match status" value="1"/>
</dbReference>
<organism evidence="8 9">
    <name type="scientific">Pelomonas margarita</name>
    <dbReference type="NCBI Taxonomy" id="3299031"/>
    <lineage>
        <taxon>Bacteria</taxon>
        <taxon>Pseudomonadati</taxon>
        <taxon>Pseudomonadota</taxon>
        <taxon>Betaproteobacteria</taxon>
        <taxon>Burkholderiales</taxon>
        <taxon>Sphaerotilaceae</taxon>
        <taxon>Roseateles</taxon>
    </lineage>
</organism>
<evidence type="ECO:0000313" key="8">
    <source>
        <dbReference type="EMBL" id="MFG6441701.1"/>
    </source>
</evidence>
<name>A0ABW7FK32_9BURK</name>
<evidence type="ECO:0000256" key="1">
    <source>
        <dbReference type="ARBA" id="ARBA00004651"/>
    </source>
</evidence>
<dbReference type="Pfam" id="PF02706">
    <property type="entry name" value="Wzz"/>
    <property type="match status" value="1"/>
</dbReference>
<dbReference type="InterPro" id="IPR003856">
    <property type="entry name" value="LPS_length_determ_N"/>
</dbReference>
<keyword evidence="2" id="KW-1003">Cell membrane</keyword>
<evidence type="ECO:0000256" key="4">
    <source>
        <dbReference type="ARBA" id="ARBA00022989"/>
    </source>
</evidence>